<evidence type="ECO:0000313" key="1">
    <source>
        <dbReference type="EMBL" id="TXC63716.1"/>
    </source>
</evidence>
<organism evidence="1 2">
    <name type="scientific">Allosphingosinicella ginsenosidimutans</name>
    <dbReference type="NCBI Taxonomy" id="1176539"/>
    <lineage>
        <taxon>Bacteria</taxon>
        <taxon>Pseudomonadati</taxon>
        <taxon>Pseudomonadota</taxon>
        <taxon>Alphaproteobacteria</taxon>
        <taxon>Sphingomonadales</taxon>
        <taxon>Sphingomonadaceae</taxon>
        <taxon>Allosphingosinicella</taxon>
    </lineage>
</organism>
<sequence length="92" mass="10137">MSNPTQRDREAAEGWRFILDQSGEYEGDAIADLAAAFARHAAEVREECAEIALIAKLPRERLSCSDDESGTQLSLARQRAFIAAAIRESGRE</sequence>
<name>A0A5C6TTW9_9SPHN</name>
<reference evidence="1 2" key="1">
    <citation type="journal article" date="2015" name="J. Microbiol.">
        <title>Sphingosinicella ginsenosidimutans sp. nov., with ginsenoside converting activity.</title>
        <authorList>
            <person name="Kim J.K."/>
            <person name="Kang M.S."/>
            <person name="Park S.C."/>
            <person name="Kim K.M."/>
            <person name="Choi K."/>
            <person name="Yoon M.H."/>
            <person name="Im W.T."/>
        </authorList>
    </citation>
    <scope>NUCLEOTIDE SEQUENCE [LARGE SCALE GENOMIC DNA]</scope>
    <source>
        <strain evidence="1 2">BS-11</strain>
    </source>
</reference>
<evidence type="ECO:0000313" key="2">
    <source>
        <dbReference type="Proteomes" id="UP000321249"/>
    </source>
</evidence>
<accession>A0A5C6TTW9</accession>
<comment type="caution">
    <text evidence="1">The sequence shown here is derived from an EMBL/GenBank/DDBJ whole genome shotgun (WGS) entry which is preliminary data.</text>
</comment>
<dbReference type="AlphaFoldDB" id="A0A5C6TTW9"/>
<gene>
    <name evidence="1" type="ORF">FRZ32_08620</name>
</gene>
<dbReference type="EMBL" id="VOQQ01000001">
    <property type="protein sequence ID" value="TXC63716.1"/>
    <property type="molecule type" value="Genomic_DNA"/>
</dbReference>
<protein>
    <submittedName>
        <fullName evidence="1">Uncharacterized protein</fullName>
    </submittedName>
</protein>
<dbReference type="RefSeq" id="WP_147043122.1">
    <property type="nucleotide sequence ID" value="NZ_BAABIR010000004.1"/>
</dbReference>
<keyword evidence="2" id="KW-1185">Reference proteome</keyword>
<proteinExistence type="predicted"/>
<dbReference type="Proteomes" id="UP000321249">
    <property type="component" value="Unassembled WGS sequence"/>
</dbReference>